<proteinExistence type="predicted"/>
<dbReference type="SUPFAM" id="SSF47413">
    <property type="entry name" value="lambda repressor-like DNA-binding domains"/>
    <property type="match status" value="1"/>
</dbReference>
<accession>A0ABN1HL17</accession>
<dbReference type="SMART" id="SM00530">
    <property type="entry name" value="HTH_XRE"/>
    <property type="match status" value="1"/>
</dbReference>
<feature type="domain" description="HTH cro/C1-type" evidence="2">
    <location>
        <begin position="8"/>
        <end position="68"/>
    </location>
</feature>
<protein>
    <recommendedName>
        <fullName evidence="2">HTH cro/C1-type domain-containing protein</fullName>
    </recommendedName>
</protein>
<dbReference type="InterPro" id="IPR001387">
    <property type="entry name" value="Cro/C1-type_HTH"/>
</dbReference>
<comment type="caution">
    <text evidence="3">The sequence shown here is derived from an EMBL/GenBank/DDBJ whole genome shotgun (WGS) entry which is preliminary data.</text>
</comment>
<evidence type="ECO:0000313" key="4">
    <source>
        <dbReference type="Proteomes" id="UP001500724"/>
    </source>
</evidence>
<feature type="region of interest" description="Disordered" evidence="1">
    <location>
        <begin position="142"/>
        <end position="161"/>
    </location>
</feature>
<dbReference type="Pfam" id="PF13560">
    <property type="entry name" value="HTH_31"/>
    <property type="match status" value="1"/>
</dbReference>
<evidence type="ECO:0000313" key="3">
    <source>
        <dbReference type="EMBL" id="GAA0657231.1"/>
    </source>
</evidence>
<organism evidence="3 4">
    <name type="scientific">Streptomyces thermocarboxydovorans</name>
    <dbReference type="NCBI Taxonomy" id="59298"/>
    <lineage>
        <taxon>Bacteria</taxon>
        <taxon>Bacillati</taxon>
        <taxon>Actinomycetota</taxon>
        <taxon>Actinomycetes</taxon>
        <taxon>Kitasatosporales</taxon>
        <taxon>Streptomycetaceae</taxon>
        <taxon>Streptomyces</taxon>
    </lineage>
</organism>
<dbReference type="Proteomes" id="UP001500724">
    <property type="component" value="Unassembled WGS sequence"/>
</dbReference>
<feature type="compositionally biased region" description="Basic and acidic residues" evidence="1">
    <location>
        <begin position="149"/>
        <end position="161"/>
    </location>
</feature>
<reference evidence="3 4" key="1">
    <citation type="journal article" date="2019" name="Int. J. Syst. Evol. Microbiol.">
        <title>The Global Catalogue of Microorganisms (GCM) 10K type strain sequencing project: providing services to taxonomists for standard genome sequencing and annotation.</title>
        <authorList>
            <consortium name="The Broad Institute Genomics Platform"/>
            <consortium name="The Broad Institute Genome Sequencing Center for Infectious Disease"/>
            <person name="Wu L."/>
            <person name="Ma J."/>
        </authorList>
    </citation>
    <scope>NUCLEOTIDE SEQUENCE [LARGE SCALE GENOMIC DNA]</scope>
    <source>
        <strain evidence="3 4">JCM 10367</strain>
    </source>
</reference>
<keyword evidence="4" id="KW-1185">Reference proteome</keyword>
<sequence>MDTVRERVRELRGRARMSAAELAAELERVGVKWNRSIVANFEGGRRPTLSVVELLALARVLNVSPLNLLVSPDAPRDAAYQVTPEETVSVGDVRRWIAAKGPILGGSREQFFRESWARSFDMSIPEEREKAAAWARAMAEQGYGTVTEGGERGESGEATER</sequence>
<dbReference type="InterPro" id="IPR010982">
    <property type="entry name" value="Lambda_DNA-bd_dom_sf"/>
</dbReference>
<dbReference type="CDD" id="cd00093">
    <property type="entry name" value="HTH_XRE"/>
    <property type="match status" value="1"/>
</dbReference>
<gene>
    <name evidence="3" type="ORF">GCM10009535_40320</name>
</gene>
<name>A0ABN1HL17_9ACTN</name>
<evidence type="ECO:0000259" key="2">
    <source>
        <dbReference type="PROSITE" id="PS50943"/>
    </source>
</evidence>
<dbReference type="EMBL" id="BAAAGU010000042">
    <property type="protein sequence ID" value="GAA0657231.1"/>
    <property type="molecule type" value="Genomic_DNA"/>
</dbReference>
<dbReference type="Gene3D" id="1.10.260.40">
    <property type="entry name" value="lambda repressor-like DNA-binding domains"/>
    <property type="match status" value="1"/>
</dbReference>
<dbReference type="PROSITE" id="PS50943">
    <property type="entry name" value="HTH_CROC1"/>
    <property type="match status" value="1"/>
</dbReference>
<evidence type="ECO:0000256" key="1">
    <source>
        <dbReference type="SAM" id="MobiDB-lite"/>
    </source>
</evidence>